<keyword evidence="5" id="KW-0560">Oxidoreductase</keyword>
<dbReference type="PANTHER" id="PTHR42784:SF1">
    <property type="entry name" value="PYRANOSE 2-OXIDASE"/>
    <property type="match status" value="1"/>
</dbReference>
<dbReference type="RefSeq" id="WP_101343355.1">
    <property type="nucleotide sequence ID" value="NZ_PJAI02000001.1"/>
</dbReference>
<dbReference type="EMBL" id="PJAI02000001">
    <property type="protein sequence ID" value="TYK67245.1"/>
    <property type="molecule type" value="Genomic_DNA"/>
</dbReference>
<dbReference type="PANTHER" id="PTHR42784">
    <property type="entry name" value="PYRANOSE 2-OXIDASE"/>
    <property type="match status" value="1"/>
</dbReference>
<evidence type="ECO:0000256" key="2">
    <source>
        <dbReference type="ARBA" id="ARBA00010790"/>
    </source>
</evidence>
<dbReference type="Gene3D" id="3.50.50.60">
    <property type="entry name" value="FAD/NAD(P)-binding domain"/>
    <property type="match status" value="2"/>
</dbReference>
<keyword evidence="3" id="KW-0285">Flavoprotein</keyword>
<comment type="cofactor">
    <cofactor evidence="1">
        <name>FAD</name>
        <dbReference type="ChEBI" id="CHEBI:57692"/>
    </cofactor>
</comment>
<dbReference type="SUPFAM" id="SSF51905">
    <property type="entry name" value="FAD/NAD(P)-binding domain"/>
    <property type="match status" value="1"/>
</dbReference>
<evidence type="ECO:0000313" key="8">
    <source>
        <dbReference type="EMBL" id="TYK67245.1"/>
    </source>
</evidence>
<comment type="caution">
    <text evidence="8">The sequence shown here is derived from an EMBL/GenBank/DDBJ whole genome shotgun (WGS) entry which is preliminary data.</text>
</comment>
<accession>A0ABY3N176</accession>
<dbReference type="Pfam" id="PF00732">
    <property type="entry name" value="GMC_oxred_N"/>
    <property type="match status" value="1"/>
</dbReference>
<evidence type="ECO:0000256" key="5">
    <source>
        <dbReference type="ARBA" id="ARBA00023002"/>
    </source>
</evidence>
<dbReference type="Pfam" id="PF05199">
    <property type="entry name" value="GMC_oxred_C"/>
    <property type="match status" value="1"/>
</dbReference>
<evidence type="ECO:0000256" key="4">
    <source>
        <dbReference type="ARBA" id="ARBA00022827"/>
    </source>
</evidence>
<evidence type="ECO:0000256" key="1">
    <source>
        <dbReference type="ARBA" id="ARBA00001974"/>
    </source>
</evidence>
<keyword evidence="9" id="KW-1185">Reference proteome</keyword>
<sequence>MNKEKDFDVIVVGSGMSGGFAAKEFCEKGYRTLVLDRGEMVKHRHYKTEGKAPWEMPFRGDVPEEFKAEQHIQKDVYIYNDYTRHHLINDKDHPYVQDKPFIWYRSSTVGGKSLIWGRQSYRWSKLDFESNKQDGNGIEWPVGYDDIAPWYDHVEPFVGISGSYENLSVLPDGKFLPAQPLNVVERDMKVKIEKTFPGRYLIPARVAHLTQPQKQHLELGRGQCQARSECPRGCSFGGYYSSNSGALPAAERTGNLTLTANAQVQEVIFDESSGKASGVRYVDMISGESIEVSAKVVFMCASTLASVQILQNSKSKTFPNGIGNRYDVLGRYVMDHCGGGGASGKVPGYLEDYYKGRRPGGVYIPRFRNIDTKQKEFVRGYGFQCGANRAGWQWAKGGKGIGESFKERVTQPGNWYFTLWGFGESLPRYENRVYLHESKKDKWGMPLLVTDVGYAENESAMVKDMTTTAVEMLEAAGLVDIKGFEGEAPPGGAIHEMGGACMGHDVKTSYLNKWNQCHDVSNLFVTDGAAFSSVSCVNPSITFMAFTARAVDFADKQLKANNI</sequence>
<name>A0ABY3N176_9GAMM</name>
<evidence type="ECO:0000313" key="9">
    <source>
        <dbReference type="Proteomes" id="UP000815846"/>
    </source>
</evidence>
<dbReference type="SUPFAM" id="SSF54373">
    <property type="entry name" value="FAD-linked reductases, C-terminal domain"/>
    <property type="match status" value="1"/>
</dbReference>
<protein>
    <submittedName>
        <fullName evidence="8">GMC family oxidoreductase</fullName>
    </submittedName>
</protein>
<dbReference type="InterPro" id="IPR007867">
    <property type="entry name" value="GMC_OxRtase_C"/>
</dbReference>
<gene>
    <name evidence="8" type="ORF">CWS31_001600</name>
</gene>
<dbReference type="InterPro" id="IPR036188">
    <property type="entry name" value="FAD/NAD-bd_sf"/>
</dbReference>
<organism evidence="8 9">
    <name type="scientific">Colwellia echini</name>
    <dbReference type="NCBI Taxonomy" id="1982103"/>
    <lineage>
        <taxon>Bacteria</taxon>
        <taxon>Pseudomonadati</taxon>
        <taxon>Pseudomonadota</taxon>
        <taxon>Gammaproteobacteria</taxon>
        <taxon>Alteromonadales</taxon>
        <taxon>Colwelliaceae</taxon>
        <taxon>Colwellia</taxon>
    </lineage>
</organism>
<dbReference type="InterPro" id="IPR000172">
    <property type="entry name" value="GMC_OxRdtase_N"/>
</dbReference>
<dbReference type="InterPro" id="IPR051473">
    <property type="entry name" value="P2Ox-like"/>
</dbReference>
<keyword evidence="4" id="KW-0274">FAD</keyword>
<evidence type="ECO:0000259" key="7">
    <source>
        <dbReference type="Pfam" id="PF05199"/>
    </source>
</evidence>
<dbReference type="Proteomes" id="UP000815846">
    <property type="component" value="Unassembled WGS sequence"/>
</dbReference>
<feature type="domain" description="Glucose-methanol-choline oxidoreductase C-terminal" evidence="7">
    <location>
        <begin position="427"/>
        <end position="546"/>
    </location>
</feature>
<reference evidence="8 9" key="1">
    <citation type="submission" date="2019-08" db="EMBL/GenBank/DDBJ databases">
        <title>Microbe sample from Colwellia echini.</title>
        <authorList>
            <person name="Christiansen L."/>
            <person name="Pathiraja D."/>
            <person name="Schultz-Johansen M."/>
            <person name="Choi I.-G."/>
            <person name="Stougaard P."/>
        </authorList>
    </citation>
    <scope>NUCLEOTIDE SEQUENCE [LARGE SCALE GENOMIC DNA]</scope>
    <source>
        <strain evidence="8 9">A3</strain>
    </source>
</reference>
<comment type="similarity">
    <text evidence="2">Belongs to the GMC oxidoreductase family.</text>
</comment>
<evidence type="ECO:0000256" key="3">
    <source>
        <dbReference type="ARBA" id="ARBA00022630"/>
    </source>
</evidence>
<proteinExistence type="inferred from homology"/>
<feature type="domain" description="Glucose-methanol-choline oxidoreductase N-terminal" evidence="6">
    <location>
        <begin position="97"/>
        <end position="314"/>
    </location>
</feature>
<evidence type="ECO:0000259" key="6">
    <source>
        <dbReference type="Pfam" id="PF00732"/>
    </source>
</evidence>